<dbReference type="EMBL" id="AEUV02000002">
    <property type="protein sequence ID" value="EHI74345.1"/>
    <property type="molecule type" value="Genomic_DNA"/>
</dbReference>
<proteinExistence type="predicted"/>
<organism evidence="3 4">
    <name type="scientific">Streptococcus criceti HS-6</name>
    <dbReference type="NCBI Taxonomy" id="873449"/>
    <lineage>
        <taxon>Bacteria</taxon>
        <taxon>Bacillati</taxon>
        <taxon>Bacillota</taxon>
        <taxon>Bacilli</taxon>
        <taxon>Lactobacillales</taxon>
        <taxon>Streptococcaceae</taxon>
        <taxon>Streptococcus</taxon>
    </lineage>
</organism>
<dbReference type="GO" id="GO:0046872">
    <property type="term" value="F:metal ion binding"/>
    <property type="evidence" value="ECO:0007669"/>
    <property type="project" value="InterPro"/>
</dbReference>
<dbReference type="AlphaFoldDB" id="G5JQL0"/>
<evidence type="ECO:0000313" key="4">
    <source>
        <dbReference type="Proteomes" id="UP000004322"/>
    </source>
</evidence>
<dbReference type="GO" id="GO:0016787">
    <property type="term" value="F:hydrolase activity"/>
    <property type="evidence" value="ECO:0007669"/>
    <property type="project" value="InterPro"/>
</dbReference>
<evidence type="ECO:0000259" key="2">
    <source>
        <dbReference type="SMART" id="SM00892"/>
    </source>
</evidence>
<feature type="domain" description="DNA/RNA non-specific endonuclease/pyrophosphatase/phosphodiesterase" evidence="2">
    <location>
        <begin position="110"/>
        <end position="286"/>
    </location>
</feature>
<evidence type="ECO:0000256" key="1">
    <source>
        <dbReference type="SAM" id="MobiDB-lite"/>
    </source>
</evidence>
<dbReference type="eggNOG" id="ENOG5033MF0">
    <property type="taxonomic scope" value="Bacteria"/>
</dbReference>
<feature type="compositionally biased region" description="Basic and acidic residues" evidence="1">
    <location>
        <begin position="53"/>
        <end position="68"/>
    </location>
</feature>
<dbReference type="InterPro" id="IPR001604">
    <property type="entry name" value="Endo_G_ENPP1-like_dom"/>
</dbReference>
<dbReference type="STRING" id="873449.STRCR_1812"/>
<name>G5JQL0_STRCG</name>
<keyword evidence="4" id="KW-1185">Reference proteome</keyword>
<sequence>MKKSKSTMKREQKALLSLVSLVVFLILGLLATTDQLSDQNPIKQVAQQLTGEQQKRSKFSDEAPSRDLADSVLTQEVRNQLPAEISWNGSGAYILNGNKTNLDAQVASTPYVNNQTKVVQGQTVPSLANALLTKSTRQYRNRQETGNGSTDWTPAGWHQRTGLSGAYDHAIDRGHLIAYSLAGSLRGFDASTSNPANVAVQTAWANEASSEDSTGQNYYETQIRKALDKRKRVRYRVTLIYQGDNLIASGSHLEAKSSDGSLEFNVFIPNVQRDLILDYYTGQVKLES</sequence>
<dbReference type="Pfam" id="PF01223">
    <property type="entry name" value="Endonuclease_NS"/>
    <property type="match status" value="1"/>
</dbReference>
<protein>
    <submittedName>
        <fullName evidence="3">DNA-entry nuclease family protein</fullName>
    </submittedName>
</protein>
<dbReference type="GO" id="GO:0003676">
    <property type="term" value="F:nucleic acid binding"/>
    <property type="evidence" value="ECO:0007669"/>
    <property type="project" value="InterPro"/>
</dbReference>
<gene>
    <name evidence="3" type="ORF">STRCR_1812</name>
</gene>
<evidence type="ECO:0000313" key="3">
    <source>
        <dbReference type="EMBL" id="EHI74345.1"/>
    </source>
</evidence>
<feature type="region of interest" description="Disordered" evidence="1">
    <location>
        <begin position="49"/>
        <end position="68"/>
    </location>
</feature>
<dbReference type="Gene3D" id="3.40.570.10">
    <property type="entry name" value="Extracellular Endonuclease, subunit A"/>
    <property type="match status" value="1"/>
</dbReference>
<dbReference type="SMART" id="SM00892">
    <property type="entry name" value="Endonuclease_NS"/>
    <property type="match status" value="1"/>
</dbReference>
<accession>G5JQL0</accession>
<reference evidence="3" key="1">
    <citation type="submission" date="2011-07" db="EMBL/GenBank/DDBJ databases">
        <authorList>
            <person name="Stanhope M.J."/>
            <person name="Durkin A.S."/>
            <person name="Hostetler J."/>
            <person name="Kim M."/>
            <person name="Radune D."/>
            <person name="Singh I."/>
            <person name="Town C.D."/>
        </authorList>
    </citation>
    <scope>NUCLEOTIDE SEQUENCE [LARGE SCALE GENOMIC DNA]</scope>
    <source>
        <strain evidence="3">HS-6</strain>
    </source>
</reference>
<dbReference type="InterPro" id="IPR044929">
    <property type="entry name" value="DNA/RNA_non-sp_Endonuclease_sf"/>
</dbReference>
<dbReference type="Proteomes" id="UP000004322">
    <property type="component" value="Unassembled WGS sequence"/>
</dbReference>
<comment type="caution">
    <text evidence="3">The sequence shown here is derived from an EMBL/GenBank/DDBJ whole genome shotgun (WGS) entry which is preliminary data.</text>
</comment>